<keyword evidence="2" id="KW-0689">Ribosomal protein</keyword>
<dbReference type="SUPFAM" id="SSF50249">
    <property type="entry name" value="Nucleic acid-binding proteins"/>
    <property type="match status" value="3"/>
</dbReference>
<gene>
    <name evidence="2" type="primary">rps1</name>
</gene>
<accession>A0A1Z1M4V2</accession>
<feature type="domain" description="S1 motif" evidence="1">
    <location>
        <begin position="25"/>
        <end position="95"/>
    </location>
</feature>
<evidence type="ECO:0000313" key="2">
    <source>
        <dbReference type="EMBL" id="ARW60930.1"/>
    </source>
</evidence>
<name>A0A1Z1M4V2_OSMFI</name>
<dbReference type="Gene3D" id="2.40.50.140">
    <property type="entry name" value="Nucleic acid-binding proteins"/>
    <property type="match status" value="2"/>
</dbReference>
<geneLocation type="chloroplast" evidence="2"/>
<reference evidence="2" key="1">
    <citation type="journal article" date="2017" name="J. Phycol.">
        <title>Analysis of chloroplast genomes and a supermatrix inform reclassification of the Rhodomelaceae (Rhodophyta).</title>
        <authorList>
            <person name="Diaz-Tapia P."/>
            <person name="Maggs C.A."/>
            <person name="West J.A."/>
            <person name="Verbruggen H."/>
        </authorList>
    </citation>
    <scope>NUCLEOTIDE SEQUENCE</scope>
    <source>
        <strain evidence="2">JW2841</strain>
    </source>
</reference>
<dbReference type="InterPro" id="IPR035104">
    <property type="entry name" value="Ribosomal_protein_S1-like"/>
</dbReference>
<dbReference type="InterPro" id="IPR012340">
    <property type="entry name" value="NA-bd_OB-fold"/>
</dbReference>
<sequence length="270" mass="31281">MKKKGNKKDRFARILKKYKYNLNPGDIVAGTILHIESSGFLVNIGDKISGYLPKEEIKLISEQKDNKNLLMMNTTREFFLVKYSFSTKQYIISIKRLDYIRAWKRIKQTNMEDIIMHVPIKHYNKGGIITSLEGIQGFIPKSHIYNIHINNTENETKKKNMQYTEIPSKLLTINEKKNQLILSNKSAIFSLSAHKFKLGELLYGQIISIKSYGLFLNIYGIKALLHISEIGFNYIKNIQLFFKLGTLIKVKVIHINKKQGKLSVSKRNIK</sequence>
<dbReference type="GeneID" id="33353886"/>
<dbReference type="RefSeq" id="YP_009392368.1">
    <property type="nucleotide sequence ID" value="NC_035262.1"/>
</dbReference>
<keyword evidence="2" id="KW-0150">Chloroplast</keyword>
<dbReference type="GO" id="GO:0005840">
    <property type="term" value="C:ribosome"/>
    <property type="evidence" value="ECO:0007669"/>
    <property type="project" value="UniProtKB-KW"/>
</dbReference>
<dbReference type="InterPro" id="IPR003029">
    <property type="entry name" value="S1_domain"/>
</dbReference>
<keyword evidence="2" id="KW-0687">Ribonucleoprotein</keyword>
<dbReference type="PANTHER" id="PTHR47559">
    <property type="entry name" value="OS03G0844900 PROTEIN"/>
    <property type="match status" value="1"/>
</dbReference>
<protein>
    <submittedName>
        <fullName evidence="2">Ribosomal protein S1</fullName>
    </submittedName>
</protein>
<dbReference type="SMART" id="SM00316">
    <property type="entry name" value="S1"/>
    <property type="match status" value="3"/>
</dbReference>
<dbReference type="PRINTS" id="PR00681">
    <property type="entry name" value="RIBOSOMALS1"/>
</dbReference>
<feature type="domain" description="S1 motif" evidence="1">
    <location>
        <begin position="112"/>
        <end position="185"/>
    </location>
</feature>
<proteinExistence type="predicted"/>
<dbReference type="EMBL" id="MF101415">
    <property type="protein sequence ID" value="ARW60930.1"/>
    <property type="molecule type" value="Genomic_DNA"/>
</dbReference>
<dbReference type="PANTHER" id="PTHR47559:SF1">
    <property type="entry name" value="OS03G0844900 PROTEIN"/>
    <property type="match status" value="1"/>
</dbReference>
<dbReference type="PROSITE" id="PS50126">
    <property type="entry name" value="S1"/>
    <property type="match status" value="3"/>
</dbReference>
<evidence type="ECO:0000259" key="1">
    <source>
        <dbReference type="PROSITE" id="PS50126"/>
    </source>
</evidence>
<organism evidence="2">
    <name type="scientific">Osmundaria fimbriata</name>
    <name type="common">Red alga</name>
    <name type="synonym">Delesseria fimbriata</name>
    <dbReference type="NCBI Taxonomy" id="228265"/>
    <lineage>
        <taxon>Eukaryota</taxon>
        <taxon>Rhodophyta</taxon>
        <taxon>Florideophyceae</taxon>
        <taxon>Rhodymeniophycidae</taxon>
        <taxon>Ceramiales</taxon>
        <taxon>Rhodomelaceae</taxon>
        <taxon>Amansieae</taxon>
        <taxon>Osmundaria</taxon>
    </lineage>
</organism>
<dbReference type="GO" id="GO:0003676">
    <property type="term" value="F:nucleic acid binding"/>
    <property type="evidence" value="ECO:0007669"/>
    <property type="project" value="InterPro"/>
</dbReference>
<keyword evidence="2" id="KW-0934">Plastid</keyword>
<feature type="domain" description="S1 motif" evidence="1">
    <location>
        <begin position="199"/>
        <end position="267"/>
    </location>
</feature>
<dbReference type="AlphaFoldDB" id="A0A1Z1M4V2"/>
<dbReference type="InterPro" id="IPR052757">
    <property type="entry name" value="Ribosomal_protein_S1"/>
</dbReference>
<dbReference type="Pfam" id="PF00575">
    <property type="entry name" value="S1"/>
    <property type="match status" value="2"/>
</dbReference>